<protein>
    <recommendedName>
        <fullName evidence="10">Gem-associated protein 5</fullName>
    </recommendedName>
</protein>
<dbReference type="PANTHER" id="PTHR46362:SF1">
    <property type="entry name" value="GEM-ASSOCIATED PROTEIN 5"/>
    <property type="match status" value="1"/>
</dbReference>
<dbReference type="InterPro" id="IPR001680">
    <property type="entry name" value="WD40_rpt"/>
</dbReference>
<dbReference type="InterPro" id="IPR056421">
    <property type="entry name" value="TPR_GEMI5"/>
</dbReference>
<keyword evidence="4" id="KW-0175">Coiled coil</keyword>
<dbReference type="InterPro" id="IPR056424">
    <property type="entry name" value="Beta-prop_GEMI5_2nd"/>
</dbReference>
<dbReference type="InterPro" id="IPR052640">
    <property type="entry name" value="Gemin-5"/>
</dbReference>
<evidence type="ECO:0000256" key="4">
    <source>
        <dbReference type="SAM" id="Coils"/>
    </source>
</evidence>
<dbReference type="SUPFAM" id="SSF50998">
    <property type="entry name" value="Quinoprotein alcohol dehydrogenase-like"/>
    <property type="match status" value="1"/>
</dbReference>
<dbReference type="PROSITE" id="PS50082">
    <property type="entry name" value="WD_REPEATS_2"/>
    <property type="match status" value="2"/>
</dbReference>
<dbReference type="PROSITE" id="PS00678">
    <property type="entry name" value="WD_REPEATS_1"/>
    <property type="match status" value="1"/>
</dbReference>
<evidence type="ECO:0008006" key="10">
    <source>
        <dbReference type="Google" id="ProtNLM"/>
    </source>
</evidence>
<feature type="region of interest" description="Disordered" evidence="5">
    <location>
        <begin position="770"/>
        <end position="797"/>
    </location>
</feature>
<feature type="repeat" description="WD" evidence="3">
    <location>
        <begin position="713"/>
        <end position="745"/>
    </location>
</feature>
<dbReference type="InterPro" id="IPR015943">
    <property type="entry name" value="WD40/YVTN_repeat-like_dom_sf"/>
</dbReference>
<dbReference type="GO" id="GO:0005634">
    <property type="term" value="C:nucleus"/>
    <property type="evidence" value="ECO:0007669"/>
    <property type="project" value="TreeGrafter"/>
</dbReference>
<evidence type="ECO:0000313" key="9">
    <source>
        <dbReference type="Proteomes" id="UP001487740"/>
    </source>
</evidence>
<feature type="compositionally biased region" description="Polar residues" evidence="5">
    <location>
        <begin position="781"/>
        <end position="797"/>
    </location>
</feature>
<dbReference type="EMBL" id="JARAKH010000015">
    <property type="protein sequence ID" value="KAK8396845.1"/>
    <property type="molecule type" value="Genomic_DNA"/>
</dbReference>
<evidence type="ECO:0000256" key="2">
    <source>
        <dbReference type="ARBA" id="ARBA00022737"/>
    </source>
</evidence>
<evidence type="ECO:0000313" key="8">
    <source>
        <dbReference type="EMBL" id="KAK8396845.1"/>
    </source>
</evidence>
<organism evidence="8 9">
    <name type="scientific">Scylla paramamosain</name>
    <name type="common">Mud crab</name>
    <dbReference type="NCBI Taxonomy" id="85552"/>
    <lineage>
        <taxon>Eukaryota</taxon>
        <taxon>Metazoa</taxon>
        <taxon>Ecdysozoa</taxon>
        <taxon>Arthropoda</taxon>
        <taxon>Crustacea</taxon>
        <taxon>Multicrustacea</taxon>
        <taxon>Malacostraca</taxon>
        <taxon>Eumalacostraca</taxon>
        <taxon>Eucarida</taxon>
        <taxon>Decapoda</taxon>
        <taxon>Pleocyemata</taxon>
        <taxon>Brachyura</taxon>
        <taxon>Eubrachyura</taxon>
        <taxon>Portunoidea</taxon>
        <taxon>Portunidae</taxon>
        <taxon>Portuninae</taxon>
        <taxon>Scylla</taxon>
    </lineage>
</organism>
<feature type="compositionally biased region" description="Basic and acidic residues" evidence="5">
    <location>
        <begin position="264"/>
        <end position="273"/>
    </location>
</feature>
<dbReference type="GO" id="GO:0032797">
    <property type="term" value="C:SMN complex"/>
    <property type="evidence" value="ECO:0007669"/>
    <property type="project" value="TreeGrafter"/>
</dbReference>
<proteinExistence type="predicted"/>
<evidence type="ECO:0000256" key="1">
    <source>
        <dbReference type="ARBA" id="ARBA00022574"/>
    </source>
</evidence>
<dbReference type="Pfam" id="PF23774">
    <property type="entry name" value="TPR_GEMI5"/>
    <property type="match status" value="1"/>
</dbReference>
<sequence>MEVKAQGDLVQCFWDRKEFRSFGALLECSCLCDFDSWIQHEVGEVLLPPSPNWFFINAQDSRAEDQLLVTATYRSILVQQLNPGKKLPTLLKVIPNQNEKLQFVRLCPRASEPEYGHTVASVCEGSIVRLFNMHTGDAIAEHRHHEGLSVNGICWGSVDKEEVVVTVGGGGRVVVWQPQHSAYQTHTLPQTPELTVVEVNPKDRGQALVAATKEIALVNLKNGWVLTWLKGHDMNIYCLRWYEGEENPFAEEYPTNSRAEAMMEDRSGEERNKTHGWQQNSRGDSNGPFFASSDHGRNIYLWDISAKRYVTKMNVPIMASGYKRPPPVKDKTKLKQHIPLAWYKKGLLSSTVHGELLLWTSQMGKWKYKPLHHLHNRAIYNLLLFGDVVVTSGQDRMLYGYDVAHQAHLFQLSTLGAFATSLTFCPQDASRLAVGSMDNTIRLLKFGSPTPLQTLTVSHNIKGKILSLCWHPEQEGHLLFGTAAGQVAWLNISNSHLNTFAYYHQKASYKVEWAPPVCPHKSGISETWCAYSYGDREIVMRSVSSPLANPLSLKNLVPDPDNKKFPKDVTEFAFSPDYSFLAVGLNDGQVLIYRRQDLEQLATVVVVKKAVQHLLWKPKADSGPSYTLAVASNENDIQLFCLDNFLKGLQDKSPDDHSLEVLVTQATRVLSGHEARVVWLSWSPHKPSVLASASYDHTIQLWETDNGSMLGNYGGHSARVFRVEFSPSDPDLLFSAAEENALHCWRPSKLTCKTPAESNAVLKEYRAKKEPGVAAGEETTAAPQDTSESKQESAVSVQIEANTTATVTITTTTTKATSVSDSTKKSSSDSGKKAAVKSFFPKLHKVCSRKKTFHHLLLLSLLAVEEAKQERDSSQQKGAAGKDSETLEDDLEDLEGDEAQEKELAKEVDARPIVVDTTEKYSFLLEKDSEMAPPEDFLYVMQMHGQPQQVDALLAAEIETHESKGNASHASLMHCWRGSLGTHIHLAAKQKKLTPFLVASAPQVSMKLWEVACEAYAEQLLAEGDAVTAASYLLNIHKVEEAIDMLLQHRHFREALAIVKTRLGFSQDQLEKVVGRWVNSAIYDGNMDLAALLQLSTGQLEAAARTLSRRTDSGSLFVSAQVYTATGNAELAISTGLMALREASVRQEMDKVEAFLCHLSGVKWFRVVSTLHCLLLKVIQQEDTVCFSYLFHPSESGGEAAAAGGRGSTCLVEEVKRQWEAQGFSQSQYQSLYQHLETHFSTQQSPSSVKHLWFLVSLSLCKCLLAPSYQLWDQHLTAALRHAVTWGKADQLLHLTHALLPRGRDDMALLRSTAPEPQEGEMVPPPSLHVLWQCYQQAEVALLHTYIMGDTCWSDLQKDKYVIDRDTEAVNQEEAQISQAAVHPSDASSASAVGEGVLQPGSECRPTHVTPEGNVPVLCQETKAVISGRDEEASFCFPRSVGSLKTSLSFYLENIDRDPEVFSEMIGVTSSALSTPIVLLQEIVTLLHRKDIFDSADKESFLFGLGAQ</sequence>
<dbReference type="InterPro" id="IPR019775">
    <property type="entry name" value="WD40_repeat_CS"/>
</dbReference>
<feature type="domain" description="Gem-associated protein 5 second beta-propeller" evidence="7">
    <location>
        <begin position="426"/>
        <end position="736"/>
    </location>
</feature>
<accession>A0AAW0UAV9</accession>
<keyword evidence="1 3" id="KW-0853">WD repeat</keyword>
<gene>
    <name evidence="8" type="ORF">O3P69_005068</name>
</gene>
<dbReference type="GO" id="GO:0000387">
    <property type="term" value="P:spliceosomal snRNP assembly"/>
    <property type="evidence" value="ECO:0007669"/>
    <property type="project" value="TreeGrafter"/>
</dbReference>
<dbReference type="PROSITE" id="PS50294">
    <property type="entry name" value="WD_REPEATS_REGION"/>
    <property type="match status" value="1"/>
</dbReference>
<name>A0AAW0UAV9_SCYPA</name>
<feature type="domain" description="Gem-associated protein 5 TPR" evidence="6">
    <location>
        <begin position="943"/>
        <end position="1147"/>
    </location>
</feature>
<evidence type="ECO:0000259" key="6">
    <source>
        <dbReference type="Pfam" id="PF23774"/>
    </source>
</evidence>
<reference evidence="8 9" key="1">
    <citation type="submission" date="2023-03" db="EMBL/GenBank/DDBJ databases">
        <title>High-quality genome of Scylla paramamosain provides insights in environmental adaptation.</title>
        <authorList>
            <person name="Zhang L."/>
        </authorList>
    </citation>
    <scope>NUCLEOTIDE SEQUENCE [LARGE SCALE GENOMIC DNA]</scope>
    <source>
        <strain evidence="8">LZ_2023a</strain>
        <tissue evidence="8">Muscle</tissue>
    </source>
</reference>
<dbReference type="SUPFAM" id="SSF50969">
    <property type="entry name" value="YVTN repeat-like/Quinoprotein amine dehydrogenase"/>
    <property type="match status" value="1"/>
</dbReference>
<evidence type="ECO:0000259" key="7">
    <source>
        <dbReference type="Pfam" id="PF23775"/>
    </source>
</evidence>
<dbReference type="PANTHER" id="PTHR46362">
    <property type="entry name" value="GEM-ASSOCIATED PROTEIN 5"/>
    <property type="match status" value="1"/>
</dbReference>
<feature type="repeat" description="WD" evidence="3">
    <location>
        <begin position="670"/>
        <end position="712"/>
    </location>
</feature>
<keyword evidence="9" id="KW-1185">Reference proteome</keyword>
<dbReference type="Proteomes" id="UP001487740">
    <property type="component" value="Unassembled WGS sequence"/>
</dbReference>
<dbReference type="Pfam" id="PF23775">
    <property type="entry name" value="Beta-prop_RIG_2nd"/>
    <property type="match status" value="1"/>
</dbReference>
<evidence type="ECO:0000256" key="5">
    <source>
        <dbReference type="SAM" id="MobiDB-lite"/>
    </source>
</evidence>
<dbReference type="InterPro" id="IPR011047">
    <property type="entry name" value="Quinoprotein_ADH-like_sf"/>
</dbReference>
<dbReference type="SMART" id="SM00320">
    <property type="entry name" value="WD40"/>
    <property type="match status" value="9"/>
</dbReference>
<dbReference type="Gene3D" id="2.130.10.10">
    <property type="entry name" value="YVTN repeat-like/Quinoprotein amine dehydrogenase"/>
    <property type="match status" value="2"/>
</dbReference>
<feature type="coiled-coil region" evidence="4">
    <location>
        <begin position="884"/>
        <end position="911"/>
    </location>
</feature>
<evidence type="ECO:0000256" key="3">
    <source>
        <dbReference type="PROSITE-ProRule" id="PRU00221"/>
    </source>
</evidence>
<feature type="region of interest" description="Disordered" evidence="5">
    <location>
        <begin position="264"/>
        <end position="288"/>
    </location>
</feature>
<dbReference type="GO" id="GO:0003730">
    <property type="term" value="F:mRNA 3'-UTR binding"/>
    <property type="evidence" value="ECO:0007669"/>
    <property type="project" value="TreeGrafter"/>
</dbReference>
<comment type="caution">
    <text evidence="8">The sequence shown here is derived from an EMBL/GenBank/DDBJ whole genome shotgun (WGS) entry which is preliminary data.</text>
</comment>
<dbReference type="InterPro" id="IPR011044">
    <property type="entry name" value="Quino_amine_DH_bsu"/>
</dbReference>
<keyword evidence="2" id="KW-0677">Repeat</keyword>
<feature type="compositionally biased region" description="Polar residues" evidence="5">
    <location>
        <begin position="275"/>
        <end position="284"/>
    </location>
</feature>